<organism evidence="2 3">
    <name type="scientific">Brassica oleracea var. oleracea</name>
    <dbReference type="NCBI Taxonomy" id="109376"/>
    <lineage>
        <taxon>Eukaryota</taxon>
        <taxon>Viridiplantae</taxon>
        <taxon>Streptophyta</taxon>
        <taxon>Embryophyta</taxon>
        <taxon>Tracheophyta</taxon>
        <taxon>Spermatophyta</taxon>
        <taxon>Magnoliopsida</taxon>
        <taxon>eudicotyledons</taxon>
        <taxon>Gunneridae</taxon>
        <taxon>Pentapetalae</taxon>
        <taxon>rosids</taxon>
        <taxon>malvids</taxon>
        <taxon>Brassicales</taxon>
        <taxon>Brassicaceae</taxon>
        <taxon>Brassiceae</taxon>
        <taxon>Brassica</taxon>
    </lineage>
</organism>
<keyword evidence="3" id="KW-1185">Reference proteome</keyword>
<evidence type="ECO:0000313" key="2">
    <source>
        <dbReference type="EnsemblPlants" id="Bo1g028490.1"/>
    </source>
</evidence>
<dbReference type="InterPro" id="IPR043129">
    <property type="entry name" value="ATPase_NBD"/>
</dbReference>
<dbReference type="Pfam" id="PF00022">
    <property type="entry name" value="Actin"/>
    <property type="match status" value="1"/>
</dbReference>
<sequence>MFSIQSSRCRRSISRPTVVLEQELTHRSQQFKHQHALPTITIHRFPLHHRSNTQNSKRSQVAMDVDVDSSKTNSNSEDPKSEKGKGIKDDILSDWDLVDNIWEHAFRSCLIIDPKEHPMLLAEPPLNTQQAVDYSVFRKNLQVSRSSGCKTDSLTEWDIPSVETSLCYSPGYTMPDYMECWSQIEYRKKAMKSKTSYDRACLLFNAGSEETVVWRWQRKLAVVVGAEQE</sequence>
<accession>A0A0D3A583</accession>
<dbReference type="EnsemblPlants" id="Bo1g028490.1">
    <property type="protein sequence ID" value="Bo1g028490.1"/>
    <property type="gene ID" value="Bo1g028490"/>
</dbReference>
<protein>
    <submittedName>
        <fullName evidence="2">Uncharacterized protein</fullName>
    </submittedName>
</protein>
<dbReference type="STRING" id="109376.A0A0D3A583"/>
<feature type="compositionally biased region" description="Basic and acidic residues" evidence="1">
    <location>
        <begin position="77"/>
        <end position="86"/>
    </location>
</feature>
<dbReference type="Gramene" id="Bo1g028490.1">
    <property type="protein sequence ID" value="Bo1g028490.1"/>
    <property type="gene ID" value="Bo1g028490"/>
</dbReference>
<feature type="region of interest" description="Disordered" evidence="1">
    <location>
        <begin position="66"/>
        <end position="86"/>
    </location>
</feature>
<evidence type="ECO:0000313" key="3">
    <source>
        <dbReference type="Proteomes" id="UP000032141"/>
    </source>
</evidence>
<dbReference type="Proteomes" id="UP000032141">
    <property type="component" value="Chromosome C1"/>
</dbReference>
<dbReference type="InterPro" id="IPR004000">
    <property type="entry name" value="Actin"/>
</dbReference>
<evidence type="ECO:0000256" key="1">
    <source>
        <dbReference type="SAM" id="MobiDB-lite"/>
    </source>
</evidence>
<dbReference type="Gene3D" id="3.30.420.40">
    <property type="match status" value="1"/>
</dbReference>
<reference evidence="2" key="2">
    <citation type="submission" date="2015-03" db="UniProtKB">
        <authorList>
            <consortium name="EnsemblPlants"/>
        </authorList>
    </citation>
    <scope>IDENTIFICATION</scope>
</reference>
<dbReference type="AlphaFoldDB" id="A0A0D3A583"/>
<proteinExistence type="predicted"/>
<name>A0A0D3A583_BRAOL</name>
<dbReference type="SUPFAM" id="SSF53067">
    <property type="entry name" value="Actin-like ATPase domain"/>
    <property type="match status" value="1"/>
</dbReference>
<reference evidence="2 3" key="1">
    <citation type="journal article" date="2014" name="Genome Biol.">
        <title>Transcriptome and methylome profiling reveals relics of genome dominance in the mesopolyploid Brassica oleracea.</title>
        <authorList>
            <person name="Parkin I.A."/>
            <person name="Koh C."/>
            <person name="Tang H."/>
            <person name="Robinson S.J."/>
            <person name="Kagale S."/>
            <person name="Clarke W.E."/>
            <person name="Town C.D."/>
            <person name="Nixon J."/>
            <person name="Krishnakumar V."/>
            <person name="Bidwell S.L."/>
            <person name="Denoeud F."/>
            <person name="Belcram H."/>
            <person name="Links M.G."/>
            <person name="Just J."/>
            <person name="Clarke C."/>
            <person name="Bender T."/>
            <person name="Huebert T."/>
            <person name="Mason A.S."/>
            <person name="Pires J.C."/>
            <person name="Barker G."/>
            <person name="Moore J."/>
            <person name="Walley P.G."/>
            <person name="Manoli S."/>
            <person name="Batley J."/>
            <person name="Edwards D."/>
            <person name="Nelson M.N."/>
            <person name="Wang X."/>
            <person name="Paterson A.H."/>
            <person name="King G."/>
            <person name="Bancroft I."/>
            <person name="Chalhoub B."/>
            <person name="Sharpe A.G."/>
        </authorList>
    </citation>
    <scope>NUCLEOTIDE SEQUENCE</scope>
    <source>
        <strain evidence="2 3">cv. TO1000</strain>
    </source>
</reference>
<dbReference type="eggNOG" id="KOG0679">
    <property type="taxonomic scope" value="Eukaryota"/>
</dbReference>
<dbReference type="HOGENOM" id="CLU_1211244_0_0_1"/>